<sequence>MTRFTIALAGLVLAAPAMADQKFDRSIDAAAARIVAERIGEIRGGFAPGDTPDFVGEVKTVASVAPSDGSWSDGLARAHDVAPPSGDTN</sequence>
<keyword evidence="1" id="KW-0732">Signal</keyword>
<accession>A0A844QHW4</accession>
<feature type="chain" id="PRO_5032766113" evidence="1">
    <location>
        <begin position="20"/>
        <end position="89"/>
    </location>
</feature>
<proteinExistence type="predicted"/>
<protein>
    <submittedName>
        <fullName evidence="2">Uncharacterized protein</fullName>
    </submittedName>
</protein>
<keyword evidence="3" id="KW-1185">Reference proteome</keyword>
<organism evidence="2 3">
    <name type="scientific">Nitratireductor arenosus</name>
    <dbReference type="NCBI Taxonomy" id="2682096"/>
    <lineage>
        <taxon>Bacteria</taxon>
        <taxon>Pseudomonadati</taxon>
        <taxon>Pseudomonadota</taxon>
        <taxon>Alphaproteobacteria</taxon>
        <taxon>Hyphomicrobiales</taxon>
        <taxon>Phyllobacteriaceae</taxon>
        <taxon>Nitratireductor</taxon>
    </lineage>
</organism>
<evidence type="ECO:0000256" key="1">
    <source>
        <dbReference type="SAM" id="SignalP"/>
    </source>
</evidence>
<dbReference type="EMBL" id="WPHG01000003">
    <property type="protein sequence ID" value="MVA98787.1"/>
    <property type="molecule type" value="Genomic_DNA"/>
</dbReference>
<dbReference type="RefSeq" id="WP_156713683.1">
    <property type="nucleotide sequence ID" value="NZ_WPHG01000003.1"/>
</dbReference>
<comment type="caution">
    <text evidence="2">The sequence shown here is derived from an EMBL/GenBank/DDBJ whole genome shotgun (WGS) entry which is preliminary data.</text>
</comment>
<feature type="signal peptide" evidence="1">
    <location>
        <begin position="1"/>
        <end position="19"/>
    </location>
</feature>
<name>A0A844QHW4_9HYPH</name>
<dbReference type="Proteomes" id="UP000463224">
    <property type="component" value="Unassembled WGS sequence"/>
</dbReference>
<reference evidence="2 3" key="1">
    <citation type="submission" date="2019-12" db="EMBL/GenBank/DDBJ databases">
        <title>Nitratireductor arenosus sp. nov., Isolated from sea sand, Jeju island, South Korea.</title>
        <authorList>
            <person name="Kim W."/>
        </authorList>
    </citation>
    <scope>NUCLEOTIDE SEQUENCE [LARGE SCALE GENOMIC DNA]</scope>
    <source>
        <strain evidence="2 3">CAU 1489</strain>
    </source>
</reference>
<dbReference type="AlphaFoldDB" id="A0A844QHW4"/>
<evidence type="ECO:0000313" key="2">
    <source>
        <dbReference type="EMBL" id="MVA98787.1"/>
    </source>
</evidence>
<evidence type="ECO:0000313" key="3">
    <source>
        <dbReference type="Proteomes" id="UP000463224"/>
    </source>
</evidence>
<gene>
    <name evidence="2" type="ORF">GN330_16185</name>
</gene>